<keyword evidence="3" id="KW-1185">Reference proteome</keyword>
<keyword evidence="1" id="KW-0732">Signal</keyword>
<sequence length="112" mass="12463">MAKLQKSFKAALFALLVGSGMFAAYAVQPAKEQPTEHFYSSSYQMQNSFCADEYCTARIKADDADVYVEYKLDDASVAEMEVINVIRFNESVNAEIDRYEIQKINAAIVGGV</sequence>
<organism evidence="2 3">
    <name type="scientific">Acinetobacter towneri</name>
    <dbReference type="NCBI Taxonomy" id="202956"/>
    <lineage>
        <taxon>Bacteria</taxon>
        <taxon>Pseudomonadati</taxon>
        <taxon>Pseudomonadota</taxon>
        <taxon>Gammaproteobacteria</taxon>
        <taxon>Moraxellales</taxon>
        <taxon>Moraxellaceae</taxon>
        <taxon>Acinetobacter</taxon>
    </lineage>
</organism>
<dbReference type="EMBL" id="CP071770">
    <property type="protein sequence ID" value="QTD62722.1"/>
    <property type="molecule type" value="Genomic_DNA"/>
</dbReference>
<dbReference type="Proteomes" id="UP000663954">
    <property type="component" value="Chromosome"/>
</dbReference>
<feature type="chain" id="PRO_5045816135" evidence="1">
    <location>
        <begin position="27"/>
        <end position="112"/>
    </location>
</feature>
<dbReference type="RefSeq" id="WP_179995571.1">
    <property type="nucleotide sequence ID" value="NZ_CP071766.1"/>
</dbReference>
<evidence type="ECO:0000313" key="3">
    <source>
        <dbReference type="Proteomes" id="UP000663954"/>
    </source>
</evidence>
<name>A0ABX7TGH6_9GAMM</name>
<dbReference type="GeneID" id="64223494"/>
<gene>
    <name evidence="2" type="ORF">J4G45_06085</name>
</gene>
<evidence type="ECO:0000256" key="1">
    <source>
        <dbReference type="SAM" id="SignalP"/>
    </source>
</evidence>
<proteinExistence type="predicted"/>
<evidence type="ECO:0000313" key="2">
    <source>
        <dbReference type="EMBL" id="QTD62722.1"/>
    </source>
</evidence>
<feature type="signal peptide" evidence="1">
    <location>
        <begin position="1"/>
        <end position="26"/>
    </location>
</feature>
<reference evidence="2 3" key="1">
    <citation type="journal article" date="2020" name="Front. Cell. Infect. Microbiol.">
        <title>Characterization of Three Porcine Acinetobacter towneri Strains Co-Harboring tet(X3) and bla OXA-58.</title>
        <authorList>
            <person name="Ma J."/>
            <person name="Wang J."/>
            <person name="Feng J."/>
            <person name="Liu Y."/>
            <person name="Yang B."/>
            <person name="Li R."/>
            <person name="Bai L."/>
            <person name="He T."/>
            <person name="Wang X."/>
            <person name="Yang Z."/>
        </authorList>
    </citation>
    <scope>NUCLEOTIDE SEQUENCE [LARGE SCALE GENOMIC DNA]</scope>
    <source>
        <strain evidence="2 3">GX5</strain>
    </source>
</reference>
<accession>A0ABX7TGH6</accession>
<protein>
    <submittedName>
        <fullName evidence="2">Uncharacterized protein</fullName>
    </submittedName>
</protein>